<keyword evidence="5" id="KW-1185">Reference proteome</keyword>
<dbReference type="OMA" id="KNKVAIC"/>
<evidence type="ECO:0000313" key="4">
    <source>
        <dbReference type="EnsemblMetazoa" id="XP_014246834.1"/>
    </source>
</evidence>
<feature type="signal peptide" evidence="3">
    <location>
        <begin position="1"/>
        <end position="16"/>
    </location>
</feature>
<dbReference type="EnsemblMetazoa" id="XM_014391348.2">
    <property type="protein sequence ID" value="XP_014246834.1"/>
    <property type="gene ID" value="LOC106665132"/>
</dbReference>
<dbReference type="Proteomes" id="UP000494040">
    <property type="component" value="Unassembled WGS sequence"/>
</dbReference>
<accession>A0A8I6RKH9</accession>
<evidence type="ECO:0000256" key="3">
    <source>
        <dbReference type="SAM" id="SignalP"/>
    </source>
</evidence>
<evidence type="ECO:0000313" key="5">
    <source>
        <dbReference type="Proteomes" id="UP000494040"/>
    </source>
</evidence>
<dbReference type="KEGG" id="clec:106665132"/>
<dbReference type="PROSITE" id="PS51155">
    <property type="entry name" value="CHIT_BIND_RR_2"/>
    <property type="match status" value="1"/>
</dbReference>
<evidence type="ECO:0000256" key="1">
    <source>
        <dbReference type="PROSITE-ProRule" id="PRU00497"/>
    </source>
</evidence>
<feature type="region of interest" description="Disordered" evidence="2">
    <location>
        <begin position="125"/>
        <end position="257"/>
    </location>
</feature>
<evidence type="ECO:0000256" key="2">
    <source>
        <dbReference type="SAM" id="MobiDB-lite"/>
    </source>
</evidence>
<keyword evidence="1" id="KW-0193">Cuticle</keyword>
<dbReference type="InterPro" id="IPR050468">
    <property type="entry name" value="Cuticle_Struct_Prot"/>
</dbReference>
<dbReference type="PANTHER" id="PTHR10380">
    <property type="entry name" value="CUTICLE PROTEIN"/>
    <property type="match status" value="1"/>
</dbReference>
<dbReference type="AlphaFoldDB" id="A0A8I6RKH9"/>
<feature type="chain" id="PRO_5035254470" description="CPR type cuticle protein" evidence="3">
    <location>
        <begin position="17"/>
        <end position="257"/>
    </location>
</feature>
<dbReference type="GO" id="GO:0062129">
    <property type="term" value="C:chitin-based extracellular matrix"/>
    <property type="evidence" value="ECO:0007669"/>
    <property type="project" value="TreeGrafter"/>
</dbReference>
<keyword evidence="3" id="KW-0732">Signal</keyword>
<feature type="compositionally biased region" description="Low complexity" evidence="2">
    <location>
        <begin position="51"/>
        <end position="81"/>
    </location>
</feature>
<feature type="compositionally biased region" description="Polar residues" evidence="2">
    <location>
        <begin position="240"/>
        <end position="251"/>
    </location>
</feature>
<reference evidence="4" key="1">
    <citation type="submission" date="2022-01" db="UniProtKB">
        <authorList>
            <consortium name="EnsemblMetazoa"/>
        </authorList>
    </citation>
    <scope>IDENTIFICATION</scope>
</reference>
<evidence type="ECO:0008006" key="6">
    <source>
        <dbReference type="Google" id="ProtNLM"/>
    </source>
</evidence>
<dbReference type="OrthoDB" id="6352077at2759"/>
<dbReference type="GO" id="GO:0008010">
    <property type="term" value="F:structural constituent of chitin-based larval cuticle"/>
    <property type="evidence" value="ECO:0007669"/>
    <property type="project" value="TreeGrafter"/>
</dbReference>
<gene>
    <name evidence="4" type="primary">106665132</name>
</gene>
<proteinExistence type="predicted"/>
<feature type="compositionally biased region" description="Basic and acidic residues" evidence="2">
    <location>
        <begin position="34"/>
        <end position="44"/>
    </location>
</feature>
<feature type="compositionally biased region" description="Low complexity" evidence="2">
    <location>
        <begin position="189"/>
        <end position="239"/>
    </location>
</feature>
<dbReference type="PANTHER" id="PTHR10380:SF160">
    <property type="entry name" value="CUTICULAR PROTEIN 100A"/>
    <property type="match status" value="1"/>
</dbReference>
<feature type="compositionally biased region" description="Basic and acidic residues" evidence="2">
    <location>
        <begin position="133"/>
        <end position="145"/>
    </location>
</feature>
<organism evidence="4 5">
    <name type="scientific">Cimex lectularius</name>
    <name type="common">Bed bug</name>
    <name type="synonym">Acanthia lectularia</name>
    <dbReference type="NCBI Taxonomy" id="79782"/>
    <lineage>
        <taxon>Eukaryota</taxon>
        <taxon>Metazoa</taxon>
        <taxon>Ecdysozoa</taxon>
        <taxon>Arthropoda</taxon>
        <taxon>Hexapoda</taxon>
        <taxon>Insecta</taxon>
        <taxon>Pterygota</taxon>
        <taxon>Neoptera</taxon>
        <taxon>Paraneoptera</taxon>
        <taxon>Hemiptera</taxon>
        <taxon>Heteroptera</taxon>
        <taxon>Panheteroptera</taxon>
        <taxon>Cimicomorpha</taxon>
        <taxon>Cimicidae</taxon>
        <taxon>Cimex</taxon>
    </lineage>
</organism>
<protein>
    <recommendedName>
        <fullName evidence="6">CPR type cuticle protein</fullName>
    </recommendedName>
</protein>
<name>A0A8I6RKH9_CIMLE</name>
<dbReference type="InterPro" id="IPR000618">
    <property type="entry name" value="Insect_cuticle"/>
</dbReference>
<dbReference type="Pfam" id="PF00379">
    <property type="entry name" value="Chitin_bind_4"/>
    <property type="match status" value="1"/>
</dbReference>
<feature type="region of interest" description="Disordered" evidence="2">
    <location>
        <begin position="21"/>
        <end position="81"/>
    </location>
</feature>
<sequence>MKSVYVFCGLLGLCLARVPLSSSDNDDGSYNPAKYEDPYKHTEVEDYSGEPQQQLHQQQYQQPQQFQQPQEYQPQDYYQAQQQSFFRPTPPQYRSQQPEQYVTDPKNAAILTEQRYLNGDGKFGASYTQDDGVQFKEEASPDGTRRGSYSYVDPSGQRRTVTYTAGKDGFQASGDHLPVGPAPQPQAAPPQAAYAPQGTPQPAYVPQAGPAYRPQPQAYQQPAYAPPQSQYQPQAYQQAHPNSLPNGNGQYSFDARY</sequence>